<feature type="transmembrane region" description="Helical" evidence="7">
    <location>
        <begin position="237"/>
        <end position="259"/>
    </location>
</feature>
<dbReference type="InterPro" id="IPR003453">
    <property type="entry name" value="ABC_MlaE_roteobac"/>
</dbReference>
<dbReference type="AlphaFoldDB" id="A0A2J0KUF7"/>
<keyword evidence="3" id="KW-0813">Transport</keyword>
<evidence type="ECO:0000313" key="8">
    <source>
        <dbReference type="EMBL" id="PIU42131.1"/>
    </source>
</evidence>
<evidence type="ECO:0000256" key="6">
    <source>
        <dbReference type="ARBA" id="ARBA00023136"/>
    </source>
</evidence>
<proteinExistence type="inferred from homology"/>
<evidence type="ECO:0000256" key="4">
    <source>
        <dbReference type="ARBA" id="ARBA00022692"/>
    </source>
</evidence>
<dbReference type="GO" id="GO:0043190">
    <property type="term" value="C:ATP-binding cassette (ABC) transporter complex"/>
    <property type="evidence" value="ECO:0007669"/>
    <property type="project" value="InterPro"/>
</dbReference>
<comment type="caution">
    <text evidence="8">The sequence shown here is derived from an EMBL/GenBank/DDBJ whole genome shotgun (WGS) entry which is preliminary data.</text>
</comment>
<sequence>MRTHLENTGKKLITLVSYMGGASILLGKTLLWLPVPPIKRKPIFGQLYKIGVQSLPIVSLISLFTGMVLALQSAYQMQRLSAEMYIASLVSLSMTRELGPVLTALIVAGRVGAAITAEIGTMKVTEQIDALETLATNPVRYLIVPRFIALVLMLPLLTIYSDMIGIIGGYIIGTYKLHIAHNMYMKMTYEPLVLKDLVTGLLKALTFGIIICTVSCFEGMRTEGGAEGVGKATTLSVVISFIMIIAADCLITALFYFAFR</sequence>
<accession>A0A2J0KUF7</accession>
<dbReference type="NCBIfam" id="TIGR00056">
    <property type="entry name" value="MlaE family lipid ABC transporter permease subunit"/>
    <property type="match status" value="1"/>
</dbReference>
<name>A0A2J0KUF7_9BACT</name>
<evidence type="ECO:0000256" key="7">
    <source>
        <dbReference type="RuleBase" id="RU362044"/>
    </source>
</evidence>
<feature type="transmembrane region" description="Helical" evidence="7">
    <location>
        <begin position="147"/>
        <end position="172"/>
    </location>
</feature>
<keyword evidence="6 7" id="KW-0472">Membrane</keyword>
<dbReference type="GO" id="GO:0005548">
    <property type="term" value="F:phospholipid transporter activity"/>
    <property type="evidence" value="ECO:0007669"/>
    <property type="project" value="TreeGrafter"/>
</dbReference>
<evidence type="ECO:0000256" key="1">
    <source>
        <dbReference type="ARBA" id="ARBA00004141"/>
    </source>
</evidence>
<evidence type="ECO:0000256" key="5">
    <source>
        <dbReference type="ARBA" id="ARBA00022989"/>
    </source>
</evidence>
<dbReference type="Pfam" id="PF02405">
    <property type="entry name" value="MlaE"/>
    <property type="match status" value="1"/>
</dbReference>
<comment type="similarity">
    <text evidence="2 7">Belongs to the MlaE permease family.</text>
</comment>
<dbReference type="PANTHER" id="PTHR30188:SF4">
    <property type="entry name" value="PROTEIN TRIGALACTOSYLDIACYLGLYCEROL 1, CHLOROPLASTIC"/>
    <property type="match status" value="1"/>
</dbReference>
<protein>
    <recommendedName>
        <fullName evidence="10">ABC transporter permease</fullName>
    </recommendedName>
</protein>
<feature type="transmembrane region" description="Helical" evidence="7">
    <location>
        <begin position="12"/>
        <end position="35"/>
    </location>
</feature>
<dbReference type="Proteomes" id="UP000230052">
    <property type="component" value="Unassembled WGS sequence"/>
</dbReference>
<feature type="transmembrane region" description="Helical" evidence="7">
    <location>
        <begin position="55"/>
        <end position="77"/>
    </location>
</feature>
<keyword evidence="5 7" id="KW-1133">Transmembrane helix</keyword>
<reference evidence="8 9" key="1">
    <citation type="submission" date="2017-09" db="EMBL/GenBank/DDBJ databases">
        <title>Depth-based differentiation of microbial function through sediment-hosted aquifers and enrichment of novel symbionts in the deep terrestrial subsurface.</title>
        <authorList>
            <person name="Probst A.J."/>
            <person name="Ladd B."/>
            <person name="Jarett J.K."/>
            <person name="Geller-Mcgrath D.E."/>
            <person name="Sieber C.M."/>
            <person name="Emerson J.B."/>
            <person name="Anantharaman K."/>
            <person name="Thomas B.C."/>
            <person name="Malmstrom R."/>
            <person name="Stieglmeier M."/>
            <person name="Klingl A."/>
            <person name="Woyke T."/>
            <person name="Ryan C.M."/>
            <person name="Banfield J.F."/>
        </authorList>
    </citation>
    <scope>NUCLEOTIDE SEQUENCE [LARGE SCALE GENOMIC DNA]</scope>
    <source>
        <strain evidence="8">CG07_land_8_20_14_0_80_42_15</strain>
    </source>
</reference>
<dbReference type="EMBL" id="PEWV01000018">
    <property type="protein sequence ID" value="PIU42131.1"/>
    <property type="molecule type" value="Genomic_DNA"/>
</dbReference>
<dbReference type="PANTHER" id="PTHR30188">
    <property type="entry name" value="ABC TRANSPORTER PERMEASE PROTEIN-RELATED"/>
    <property type="match status" value="1"/>
</dbReference>
<dbReference type="InterPro" id="IPR030802">
    <property type="entry name" value="Permease_MalE"/>
</dbReference>
<organism evidence="8 9">
    <name type="scientific">Candidatus Aquitaenariimonas noxiae</name>
    <dbReference type="NCBI Taxonomy" id="1974741"/>
    <lineage>
        <taxon>Bacteria</taxon>
        <taxon>Pseudomonadati</taxon>
        <taxon>Candidatus Omnitrophota</taxon>
        <taxon>Candidatus Aquitaenariimonas</taxon>
    </lineage>
</organism>
<feature type="transmembrane region" description="Helical" evidence="7">
    <location>
        <begin position="193"/>
        <end position="217"/>
    </location>
</feature>
<evidence type="ECO:0000313" key="9">
    <source>
        <dbReference type="Proteomes" id="UP000230052"/>
    </source>
</evidence>
<gene>
    <name evidence="8" type="ORF">COS99_01910</name>
</gene>
<comment type="subcellular location">
    <subcellularLocation>
        <location evidence="1">Membrane</location>
        <topology evidence="1">Multi-pass membrane protein</topology>
    </subcellularLocation>
</comment>
<evidence type="ECO:0008006" key="10">
    <source>
        <dbReference type="Google" id="ProtNLM"/>
    </source>
</evidence>
<keyword evidence="4 7" id="KW-0812">Transmembrane</keyword>
<evidence type="ECO:0000256" key="2">
    <source>
        <dbReference type="ARBA" id="ARBA00007556"/>
    </source>
</evidence>
<evidence type="ECO:0000256" key="3">
    <source>
        <dbReference type="ARBA" id="ARBA00022448"/>
    </source>
</evidence>